<evidence type="ECO:0000313" key="3">
    <source>
        <dbReference type="Proteomes" id="UP000758603"/>
    </source>
</evidence>
<dbReference type="EMBL" id="JAGPXC010000010">
    <property type="protein sequence ID" value="KAH6646473.1"/>
    <property type="molecule type" value="Genomic_DNA"/>
</dbReference>
<evidence type="ECO:0000313" key="2">
    <source>
        <dbReference type="EMBL" id="KAH6646473.1"/>
    </source>
</evidence>
<comment type="caution">
    <text evidence="2">The sequence shown here is derived from an EMBL/GenBank/DDBJ whole genome shotgun (WGS) entry which is preliminary data.</text>
</comment>
<dbReference type="Proteomes" id="UP000758603">
    <property type="component" value="Unassembled WGS sequence"/>
</dbReference>
<dbReference type="OrthoDB" id="4509278at2759"/>
<proteinExistence type="predicted"/>
<reference evidence="2" key="1">
    <citation type="journal article" date="2021" name="Nat. Commun.">
        <title>Genetic determinants of endophytism in the Arabidopsis root mycobiome.</title>
        <authorList>
            <person name="Mesny F."/>
            <person name="Miyauchi S."/>
            <person name="Thiergart T."/>
            <person name="Pickel B."/>
            <person name="Atanasova L."/>
            <person name="Karlsson M."/>
            <person name="Huettel B."/>
            <person name="Barry K.W."/>
            <person name="Haridas S."/>
            <person name="Chen C."/>
            <person name="Bauer D."/>
            <person name="Andreopoulos W."/>
            <person name="Pangilinan J."/>
            <person name="LaButti K."/>
            <person name="Riley R."/>
            <person name="Lipzen A."/>
            <person name="Clum A."/>
            <person name="Drula E."/>
            <person name="Henrissat B."/>
            <person name="Kohler A."/>
            <person name="Grigoriev I.V."/>
            <person name="Martin F.M."/>
            <person name="Hacquard S."/>
        </authorList>
    </citation>
    <scope>NUCLEOTIDE SEQUENCE</scope>
    <source>
        <strain evidence="2">MPI-SDFR-AT-0073</strain>
    </source>
</reference>
<dbReference type="RefSeq" id="XP_045952987.1">
    <property type="nucleotide sequence ID" value="XM_046104147.1"/>
</dbReference>
<accession>A0A9P8RI59</accession>
<dbReference type="GeneID" id="70133038"/>
<dbReference type="AlphaFoldDB" id="A0A9P8RI59"/>
<keyword evidence="1" id="KW-0732">Signal</keyword>
<feature type="signal peptide" evidence="1">
    <location>
        <begin position="1"/>
        <end position="18"/>
    </location>
</feature>
<organism evidence="2 3">
    <name type="scientific">Truncatella angustata</name>
    <dbReference type="NCBI Taxonomy" id="152316"/>
    <lineage>
        <taxon>Eukaryota</taxon>
        <taxon>Fungi</taxon>
        <taxon>Dikarya</taxon>
        <taxon>Ascomycota</taxon>
        <taxon>Pezizomycotina</taxon>
        <taxon>Sordariomycetes</taxon>
        <taxon>Xylariomycetidae</taxon>
        <taxon>Amphisphaeriales</taxon>
        <taxon>Sporocadaceae</taxon>
        <taxon>Truncatella</taxon>
    </lineage>
</organism>
<keyword evidence="3" id="KW-1185">Reference proteome</keyword>
<protein>
    <submittedName>
        <fullName evidence="2">Uncharacterized protein</fullName>
    </submittedName>
</protein>
<sequence length="112" mass="11695">MQSFALATITFLAGTGLAAPSINARSYVQVQVQFQGAAGVAQTQYVPADGSTYPVYSDFSVSHIAIINDVPASVNCFAEGVDGSETYTYGTETVDVGPPQVQMSISCYQSPA</sequence>
<feature type="chain" id="PRO_5040223027" evidence="1">
    <location>
        <begin position="19"/>
        <end position="112"/>
    </location>
</feature>
<gene>
    <name evidence="2" type="ORF">BKA67DRAFT_584441</name>
</gene>
<evidence type="ECO:0000256" key="1">
    <source>
        <dbReference type="SAM" id="SignalP"/>
    </source>
</evidence>
<name>A0A9P8RI59_9PEZI</name>